<evidence type="ECO:0000259" key="3">
    <source>
        <dbReference type="Pfam" id="PF02517"/>
    </source>
</evidence>
<reference evidence="4" key="1">
    <citation type="submission" date="2022-05" db="EMBL/GenBank/DDBJ databases">
        <authorList>
            <person name="Oliphant S.A."/>
            <person name="Watson-Haigh N.S."/>
            <person name="Sumby K.M."/>
            <person name="Gardner J.M."/>
            <person name="Jiranek V."/>
        </authorList>
    </citation>
    <scope>NUCLEOTIDE SEQUENCE</scope>
    <source>
        <strain evidence="4">KI16_H9</strain>
    </source>
</reference>
<gene>
    <name evidence="4" type="ORF">M3M35_01920</name>
</gene>
<dbReference type="Proteomes" id="UP001056707">
    <property type="component" value="Chromosome"/>
</dbReference>
<dbReference type="Pfam" id="PF02517">
    <property type="entry name" value="Rce1-like"/>
    <property type="match status" value="1"/>
</dbReference>
<comment type="similarity">
    <text evidence="1">Belongs to the UPF0177 family.</text>
</comment>
<keyword evidence="4" id="KW-0645">Protease</keyword>
<keyword evidence="4" id="KW-0378">Hydrolase</keyword>
<feature type="domain" description="CAAX prenyl protease 2/Lysostaphin resistance protein A-like" evidence="3">
    <location>
        <begin position="103"/>
        <end position="192"/>
    </location>
</feature>
<dbReference type="InterPro" id="IPR052710">
    <property type="entry name" value="CAAX_protease"/>
</dbReference>
<dbReference type="GO" id="GO:0008237">
    <property type="term" value="F:metallopeptidase activity"/>
    <property type="evidence" value="ECO:0007669"/>
    <property type="project" value="UniProtKB-KW"/>
</dbReference>
<feature type="transmembrane region" description="Helical" evidence="2">
    <location>
        <begin position="58"/>
        <end position="79"/>
    </location>
</feature>
<organism evidence="4 5">
    <name type="scientific">Fructilactobacillus myrtifloralis</name>
    <dbReference type="NCBI Taxonomy" id="2940301"/>
    <lineage>
        <taxon>Bacteria</taxon>
        <taxon>Bacillati</taxon>
        <taxon>Bacillota</taxon>
        <taxon>Bacilli</taxon>
        <taxon>Lactobacillales</taxon>
        <taxon>Lactobacillaceae</taxon>
        <taxon>Fructilactobacillus</taxon>
    </lineage>
</organism>
<dbReference type="PANTHER" id="PTHR36435:SF1">
    <property type="entry name" value="CAAX AMINO TERMINAL PROTEASE FAMILY PROTEIN"/>
    <property type="match status" value="1"/>
</dbReference>
<keyword evidence="5" id="KW-1185">Reference proteome</keyword>
<evidence type="ECO:0000313" key="5">
    <source>
        <dbReference type="Proteomes" id="UP001056707"/>
    </source>
</evidence>
<dbReference type="PANTHER" id="PTHR36435">
    <property type="entry name" value="SLR1288 PROTEIN"/>
    <property type="match status" value="1"/>
</dbReference>
<accession>A0ABY5BRB0</accession>
<keyword evidence="2" id="KW-0812">Transmembrane</keyword>
<evidence type="ECO:0000313" key="4">
    <source>
        <dbReference type="EMBL" id="USS85446.1"/>
    </source>
</evidence>
<feature type="transmembrane region" description="Helical" evidence="2">
    <location>
        <begin position="183"/>
        <end position="203"/>
    </location>
</feature>
<sequence>MPIPVMLLRAKHFNWLGTTGVAVVYFGLYLGAIWLAWRAFRHVWNNPRGWLTKADWKLIGYSQLEIFAAEIGIGIMGQVLHLSSASENNQIIYRLLSSNSVVLILFSIGIVFLTPILEELVFRGYLIRGVMSWAPVWLSIITSGIVFSAGHASSNWLSFLIYAVMGMILARAYVKTNRIQASIALHFINNLFATVMMVITIVGDLH</sequence>
<feature type="transmembrane region" description="Helical" evidence="2">
    <location>
        <begin position="156"/>
        <end position="174"/>
    </location>
</feature>
<dbReference type="InterPro" id="IPR003675">
    <property type="entry name" value="Rce1/LyrA-like_dom"/>
</dbReference>
<dbReference type="EMBL" id="CP097116">
    <property type="protein sequence ID" value="USS85446.1"/>
    <property type="molecule type" value="Genomic_DNA"/>
</dbReference>
<feature type="transmembrane region" description="Helical" evidence="2">
    <location>
        <begin position="12"/>
        <end position="37"/>
    </location>
</feature>
<keyword evidence="4" id="KW-0482">Metalloprotease</keyword>
<evidence type="ECO:0000256" key="1">
    <source>
        <dbReference type="ARBA" id="ARBA00009067"/>
    </source>
</evidence>
<evidence type="ECO:0000256" key="2">
    <source>
        <dbReference type="SAM" id="Phobius"/>
    </source>
</evidence>
<proteinExistence type="inferred from homology"/>
<protein>
    <submittedName>
        <fullName evidence="4">CPBP family intramembrane metalloprotease</fullName>
    </submittedName>
</protein>
<feature type="transmembrane region" description="Helical" evidence="2">
    <location>
        <begin position="91"/>
        <end position="113"/>
    </location>
</feature>
<feature type="transmembrane region" description="Helical" evidence="2">
    <location>
        <begin position="125"/>
        <end position="150"/>
    </location>
</feature>
<keyword evidence="2" id="KW-1133">Transmembrane helix</keyword>
<dbReference type="RefSeq" id="WP_252750341.1">
    <property type="nucleotide sequence ID" value="NZ_CP097116.1"/>
</dbReference>
<keyword evidence="2" id="KW-0472">Membrane</keyword>
<name>A0ABY5BRB0_9LACO</name>